<dbReference type="PANTHER" id="PTHR30222:SF17">
    <property type="entry name" value="SPERMIDINE_PUTRESCINE-BINDING PERIPLASMIC PROTEIN"/>
    <property type="match status" value="1"/>
</dbReference>
<evidence type="ECO:0000256" key="4">
    <source>
        <dbReference type="ARBA" id="ARBA00022764"/>
    </source>
</evidence>
<sequence>MTVFQPNDGTATATPARGETVWLSWSAAHSYLLTASAAPAPAAPLLRGLTERRLSRRHLLRGALGAAALAPLAACSVPGARRHVPTGSAEIAAAVRDFWTGKARKGRLSFANYTQYIDADPADQSRHPTLEAFTRETGIEVAYSELIDDDASWFGKTQPEFASGQGIGYDLMVVGGDSYLTKYIELGYLAPLDHTRLPHFAAHGGAAFKNSSFDRGNVYTVPWQSGMTGIGYDPAKVGRRITSWQDLLDPKLRGKVGMWNDAVQMGNVALLAVGVDPETSTHADWRKAAAWLRRQRDAGMVRSYSTATYQSSLQRGDLWASLVYSGDVFQANQSGSRLEFVIPDEGGLLWTDNLCIPATAAHPVDALTYMDYVYRPEVAARISETVQFVCPVPAAQQVIARDAAAADGKRRALLDSLSTSPLVFPSKADESKLRHLRVLDEAEEKQWNALFEPIYQS</sequence>
<dbReference type="AlphaFoldDB" id="A0A7X1I3R6"/>
<dbReference type="GO" id="GO:0019808">
    <property type="term" value="F:polyamine binding"/>
    <property type="evidence" value="ECO:0007669"/>
    <property type="project" value="InterPro"/>
</dbReference>
<dbReference type="Proteomes" id="UP000517694">
    <property type="component" value="Unassembled WGS sequence"/>
</dbReference>
<dbReference type="Gene3D" id="3.40.190.10">
    <property type="entry name" value="Periplasmic binding protein-like II"/>
    <property type="match status" value="2"/>
</dbReference>
<comment type="subcellular location">
    <subcellularLocation>
        <location evidence="1">Periplasm</location>
    </subcellularLocation>
</comment>
<dbReference type="InterPro" id="IPR006059">
    <property type="entry name" value="SBP"/>
</dbReference>
<dbReference type="SUPFAM" id="SSF53850">
    <property type="entry name" value="Periplasmic binding protein-like II"/>
    <property type="match status" value="1"/>
</dbReference>
<keyword evidence="2" id="KW-0813">Transport</keyword>
<evidence type="ECO:0000313" key="6">
    <source>
        <dbReference type="Proteomes" id="UP000517694"/>
    </source>
</evidence>
<evidence type="ECO:0000256" key="2">
    <source>
        <dbReference type="ARBA" id="ARBA00022448"/>
    </source>
</evidence>
<organism evidence="5 6">
    <name type="scientific">Streptomyces mexicanus</name>
    <dbReference type="NCBI Taxonomy" id="178566"/>
    <lineage>
        <taxon>Bacteria</taxon>
        <taxon>Bacillati</taxon>
        <taxon>Actinomycetota</taxon>
        <taxon>Actinomycetes</taxon>
        <taxon>Kitasatosporales</taxon>
        <taxon>Streptomycetaceae</taxon>
        <taxon>Streptomyces</taxon>
    </lineage>
</organism>
<accession>A0A7X1I3R6</accession>
<protein>
    <submittedName>
        <fullName evidence="5">Spermidine/putrescine ABC transporter substrate-binding protein</fullName>
    </submittedName>
</protein>
<dbReference type="PROSITE" id="PS51318">
    <property type="entry name" value="TAT"/>
    <property type="match status" value="1"/>
</dbReference>
<evidence type="ECO:0000256" key="3">
    <source>
        <dbReference type="ARBA" id="ARBA00022729"/>
    </source>
</evidence>
<comment type="caution">
    <text evidence="5">The sequence shown here is derived from an EMBL/GenBank/DDBJ whole genome shotgun (WGS) entry which is preliminary data.</text>
</comment>
<reference evidence="5 6" key="1">
    <citation type="submission" date="2020-08" db="EMBL/GenBank/DDBJ databases">
        <title>Whole-Genome Sequence of French Clinical Streptomyces mexicanus Strain Q0842.</title>
        <authorList>
            <person name="Boxberger M."/>
            <person name="La Scola B."/>
        </authorList>
    </citation>
    <scope>NUCLEOTIDE SEQUENCE [LARGE SCALE GENOMIC DNA]</scope>
    <source>
        <strain evidence="5 6">Marseille-Q0842</strain>
    </source>
</reference>
<keyword evidence="3" id="KW-0732">Signal</keyword>
<dbReference type="InterPro" id="IPR006311">
    <property type="entry name" value="TAT_signal"/>
</dbReference>
<proteinExistence type="predicted"/>
<name>A0A7X1I3R6_9ACTN</name>
<keyword evidence="6" id="KW-1185">Reference proteome</keyword>
<dbReference type="PANTHER" id="PTHR30222">
    <property type="entry name" value="SPERMIDINE/PUTRESCINE-BINDING PERIPLASMIC PROTEIN"/>
    <property type="match status" value="1"/>
</dbReference>
<dbReference type="GO" id="GO:0015846">
    <property type="term" value="P:polyamine transport"/>
    <property type="evidence" value="ECO:0007669"/>
    <property type="project" value="InterPro"/>
</dbReference>
<dbReference type="Pfam" id="PF13416">
    <property type="entry name" value="SBP_bac_8"/>
    <property type="match status" value="1"/>
</dbReference>
<dbReference type="InterPro" id="IPR001188">
    <property type="entry name" value="Sperm_putr-bd"/>
</dbReference>
<dbReference type="CDD" id="cd13590">
    <property type="entry name" value="PBP2_PotD_PotF_like"/>
    <property type="match status" value="1"/>
</dbReference>
<gene>
    <name evidence="5" type="ORF">H1R13_19845</name>
</gene>
<dbReference type="PRINTS" id="PR00909">
    <property type="entry name" value="SPERMDNBNDNG"/>
</dbReference>
<dbReference type="GO" id="GO:0042597">
    <property type="term" value="C:periplasmic space"/>
    <property type="evidence" value="ECO:0007669"/>
    <property type="project" value="UniProtKB-SubCell"/>
</dbReference>
<evidence type="ECO:0000256" key="1">
    <source>
        <dbReference type="ARBA" id="ARBA00004418"/>
    </source>
</evidence>
<evidence type="ECO:0000313" key="5">
    <source>
        <dbReference type="EMBL" id="MBC2867138.1"/>
    </source>
</evidence>
<dbReference type="EMBL" id="JACMHY010000007">
    <property type="protein sequence ID" value="MBC2867138.1"/>
    <property type="molecule type" value="Genomic_DNA"/>
</dbReference>
<keyword evidence="4" id="KW-0574">Periplasm</keyword>